<dbReference type="RefSeq" id="WP_273892085.1">
    <property type="nucleotide sequence ID" value="NZ_JAMDGP010000031.1"/>
</dbReference>
<gene>
    <name evidence="1" type="ORF">M5G17_06040</name>
</gene>
<proteinExistence type="predicted"/>
<name>A0ABT5P4M6_9PSED</name>
<organism evidence="1 2">
    <name type="scientific">Pseudomonas rubra</name>
    <dbReference type="NCBI Taxonomy" id="2942627"/>
    <lineage>
        <taxon>Bacteria</taxon>
        <taxon>Pseudomonadati</taxon>
        <taxon>Pseudomonadota</taxon>
        <taxon>Gammaproteobacteria</taxon>
        <taxon>Pseudomonadales</taxon>
        <taxon>Pseudomonadaceae</taxon>
        <taxon>Pseudomonas</taxon>
    </lineage>
</organism>
<dbReference type="EMBL" id="JAMDGZ010000013">
    <property type="protein sequence ID" value="MDD1013241.1"/>
    <property type="molecule type" value="Genomic_DNA"/>
</dbReference>
<evidence type="ECO:0000313" key="1">
    <source>
        <dbReference type="EMBL" id="MDD1013241.1"/>
    </source>
</evidence>
<keyword evidence="2" id="KW-1185">Reference proteome</keyword>
<evidence type="ECO:0000313" key="2">
    <source>
        <dbReference type="Proteomes" id="UP001148184"/>
    </source>
</evidence>
<reference evidence="1 2" key="1">
    <citation type="submission" date="2022-05" db="EMBL/GenBank/DDBJ databases">
        <title>Novel Pseudomonas spp. Isolated from a Rainbow Trout Aquaculture Facility.</title>
        <authorList>
            <person name="Testerman T."/>
            <person name="Graf J."/>
        </authorList>
    </citation>
    <scope>NUCLEOTIDE SEQUENCE [LARGE SCALE GENOMIC DNA]</scope>
    <source>
        <strain evidence="1 2">ID1025</strain>
    </source>
</reference>
<comment type="caution">
    <text evidence="1">The sequence shown here is derived from an EMBL/GenBank/DDBJ whole genome shotgun (WGS) entry which is preliminary data.</text>
</comment>
<sequence length="188" mass="21399">MAGNFLRDRSFIATLDCTTPGWEGFLDTCELSLYGTGGYPVPNYKNGWLTLTNYPLDRERRTSFWFGCWEYEGQHFYEVRTNDLGPGAVHPNLRLGWSHNNYIGLYPAKGRLAAEWQLQGNDGQMVAPSRIAVDTLWGVSLKFTHGSAMRAYARRQVRNYWYSFLNEAEGPTLRFKLSISQVGVGIPD</sequence>
<dbReference type="Proteomes" id="UP001148184">
    <property type="component" value="Unassembled WGS sequence"/>
</dbReference>
<accession>A0ABT5P4M6</accession>
<protein>
    <submittedName>
        <fullName evidence="1">Uncharacterized protein</fullName>
    </submittedName>
</protein>